<evidence type="ECO:0000313" key="2">
    <source>
        <dbReference type="Proteomes" id="UP001054945"/>
    </source>
</evidence>
<comment type="caution">
    <text evidence="1">The sequence shown here is derived from an EMBL/GenBank/DDBJ whole genome shotgun (WGS) entry which is preliminary data.</text>
</comment>
<keyword evidence="2" id="KW-1185">Reference proteome</keyword>
<reference evidence="1 2" key="1">
    <citation type="submission" date="2021-06" db="EMBL/GenBank/DDBJ databases">
        <title>Caerostris extrusa draft genome.</title>
        <authorList>
            <person name="Kono N."/>
            <person name="Arakawa K."/>
        </authorList>
    </citation>
    <scope>NUCLEOTIDE SEQUENCE [LARGE SCALE GENOMIC DNA]</scope>
</reference>
<proteinExistence type="predicted"/>
<name>A0AAV4X9U3_CAEEX</name>
<accession>A0AAV4X9U3</accession>
<dbReference type="AlphaFoldDB" id="A0AAV4X9U3"/>
<dbReference type="EMBL" id="BPLR01017415">
    <property type="protein sequence ID" value="GIY91453.1"/>
    <property type="molecule type" value="Genomic_DNA"/>
</dbReference>
<evidence type="ECO:0000313" key="1">
    <source>
        <dbReference type="EMBL" id="GIY91453.1"/>
    </source>
</evidence>
<protein>
    <submittedName>
        <fullName evidence="1">Uncharacterized protein</fullName>
    </submittedName>
</protein>
<dbReference type="Proteomes" id="UP001054945">
    <property type="component" value="Unassembled WGS sequence"/>
</dbReference>
<sequence length="180" mass="20596">MQNNFNKISFPDNRFTPHRSQLILTCPQSVLCRKSKTRPFHKNYLLVSKYRTLPNKLPHLSLRGTRCWWNPPKDPSAKTPSSHFQIGNEAQLSLNVDDSKAENSIHPFPIIPLENSEINREKKDCSSACFKDSKSHQGFLEGSVSHFLASSLKNGVVERFSKLGCVELSCFLKWWHVEIA</sequence>
<organism evidence="1 2">
    <name type="scientific">Caerostris extrusa</name>
    <name type="common">Bark spider</name>
    <name type="synonym">Caerostris bankana</name>
    <dbReference type="NCBI Taxonomy" id="172846"/>
    <lineage>
        <taxon>Eukaryota</taxon>
        <taxon>Metazoa</taxon>
        <taxon>Ecdysozoa</taxon>
        <taxon>Arthropoda</taxon>
        <taxon>Chelicerata</taxon>
        <taxon>Arachnida</taxon>
        <taxon>Araneae</taxon>
        <taxon>Araneomorphae</taxon>
        <taxon>Entelegynae</taxon>
        <taxon>Araneoidea</taxon>
        <taxon>Araneidae</taxon>
        <taxon>Caerostris</taxon>
    </lineage>
</organism>
<gene>
    <name evidence="1" type="ORF">CEXT_394901</name>
</gene>